<dbReference type="GO" id="GO:0005794">
    <property type="term" value="C:Golgi apparatus"/>
    <property type="evidence" value="ECO:0007669"/>
    <property type="project" value="TreeGrafter"/>
</dbReference>
<dbReference type="GO" id="GO:0005829">
    <property type="term" value="C:cytosol"/>
    <property type="evidence" value="ECO:0007669"/>
    <property type="project" value="GOC"/>
</dbReference>
<dbReference type="InterPro" id="IPR031778">
    <property type="entry name" value="Sortilin_N"/>
</dbReference>
<evidence type="ECO:0000259" key="2">
    <source>
        <dbReference type="Pfam" id="PF15901"/>
    </source>
</evidence>
<dbReference type="SUPFAM" id="SSF110296">
    <property type="entry name" value="Oligoxyloglucan reducing end-specific cellobiohydrolase"/>
    <property type="match status" value="1"/>
</dbReference>
<organism evidence="4 5">
    <name type="scientific">Moniliophthora roreri</name>
    <name type="common">Frosty pod rot fungus</name>
    <name type="synonym">Monilia roreri</name>
    <dbReference type="NCBI Taxonomy" id="221103"/>
    <lineage>
        <taxon>Eukaryota</taxon>
        <taxon>Fungi</taxon>
        <taxon>Dikarya</taxon>
        <taxon>Basidiomycota</taxon>
        <taxon>Agaricomycotina</taxon>
        <taxon>Agaricomycetes</taxon>
        <taxon>Agaricomycetidae</taxon>
        <taxon>Agaricales</taxon>
        <taxon>Marasmiineae</taxon>
        <taxon>Marasmiaceae</taxon>
        <taxon>Moniliophthora</taxon>
    </lineage>
</organism>
<dbReference type="Proteomes" id="UP000054988">
    <property type="component" value="Unassembled WGS sequence"/>
</dbReference>
<dbReference type="GO" id="GO:0016020">
    <property type="term" value="C:membrane"/>
    <property type="evidence" value="ECO:0007669"/>
    <property type="project" value="TreeGrafter"/>
</dbReference>
<dbReference type="InterPro" id="IPR050310">
    <property type="entry name" value="VPS10-sortilin"/>
</dbReference>
<evidence type="ECO:0000259" key="3">
    <source>
        <dbReference type="Pfam" id="PF15902"/>
    </source>
</evidence>
<name>A0A0W0EVI7_MONRR</name>
<dbReference type="AlphaFoldDB" id="A0A0W0EVI7"/>
<dbReference type="GO" id="GO:0006623">
    <property type="term" value="P:protein targeting to vacuole"/>
    <property type="evidence" value="ECO:0007669"/>
    <property type="project" value="TreeGrafter"/>
</dbReference>
<dbReference type="PANTHER" id="PTHR12106:SF27">
    <property type="entry name" value="SORTILIN-RELATED RECEPTOR"/>
    <property type="match status" value="1"/>
</dbReference>
<dbReference type="GO" id="GO:0006896">
    <property type="term" value="P:Golgi to vacuole transport"/>
    <property type="evidence" value="ECO:0007669"/>
    <property type="project" value="TreeGrafter"/>
</dbReference>
<reference evidence="4 5" key="1">
    <citation type="submission" date="2015-12" db="EMBL/GenBank/DDBJ databases">
        <title>Draft genome sequence of Moniliophthora roreri, the causal agent of frosty pod rot of cacao.</title>
        <authorList>
            <person name="Aime M.C."/>
            <person name="Diaz-Valderrama J.R."/>
            <person name="Kijpornyongpan T."/>
            <person name="Phillips-Mora W."/>
        </authorList>
    </citation>
    <scope>NUCLEOTIDE SEQUENCE [LARGE SCALE GENOMIC DNA]</scope>
    <source>
        <strain evidence="4 5">MCA 2952</strain>
    </source>
</reference>
<dbReference type="EMBL" id="LATX01002508">
    <property type="protein sequence ID" value="KTB28005.1"/>
    <property type="molecule type" value="Genomic_DNA"/>
</dbReference>
<gene>
    <name evidence="4" type="ORF">WG66_19425</name>
</gene>
<dbReference type="Pfam" id="PF15901">
    <property type="entry name" value="Sortilin_C"/>
    <property type="match status" value="1"/>
</dbReference>
<feature type="domain" description="Sortilin N-terminal" evidence="3">
    <location>
        <begin position="1"/>
        <end position="77"/>
    </location>
</feature>
<dbReference type="InterPro" id="IPR031777">
    <property type="entry name" value="Sortilin_C"/>
</dbReference>
<accession>A0A0W0EVI7</accession>
<proteinExistence type="predicted"/>
<protein>
    <submittedName>
        <fullName evidence="4">Uncharacterized protein</fullName>
    </submittedName>
</protein>
<evidence type="ECO:0000256" key="1">
    <source>
        <dbReference type="ARBA" id="ARBA00022737"/>
    </source>
</evidence>
<feature type="domain" description="Sortilin C-terminal" evidence="2">
    <location>
        <begin position="89"/>
        <end position="187"/>
    </location>
</feature>
<sequence length="192" mass="21713">MAVSNISSSLAPYIDSDTFLSHNGGFTWHEVHKGTHLWEFGDSGSILVMANDKEPVDHILFTTDEGEMWREYRFIADGVGKIRVRSIITIPSNTSRRFVLLGEYPEGRGAIAVQVDFSALTSQQYVLGTNDPNHANFELWSPSEDRNEVCLFRRQMLYYQIKSGANCYVGEQRKALAKIERNCACTDNMPIL</sequence>
<dbReference type="PANTHER" id="PTHR12106">
    <property type="entry name" value="SORTILIN RELATED"/>
    <property type="match status" value="1"/>
</dbReference>
<dbReference type="GO" id="GO:0006895">
    <property type="term" value="P:Golgi to endosome transport"/>
    <property type="evidence" value="ECO:0007669"/>
    <property type="project" value="TreeGrafter"/>
</dbReference>
<comment type="caution">
    <text evidence="4">The sequence shown here is derived from an EMBL/GenBank/DDBJ whole genome shotgun (WGS) entry which is preliminary data.</text>
</comment>
<keyword evidence="1" id="KW-0677">Repeat</keyword>
<evidence type="ECO:0000313" key="5">
    <source>
        <dbReference type="Proteomes" id="UP000054988"/>
    </source>
</evidence>
<evidence type="ECO:0000313" key="4">
    <source>
        <dbReference type="EMBL" id="KTB28005.1"/>
    </source>
</evidence>
<dbReference type="Pfam" id="PF15902">
    <property type="entry name" value="Sortilin-Vps10"/>
    <property type="match status" value="1"/>
</dbReference>